<accession>A0AAV5KWY6</accession>
<keyword evidence="2" id="KW-1185">Reference proteome</keyword>
<dbReference type="AlphaFoldDB" id="A0AAV5KWY6"/>
<name>A0AAV5KWY6_9ROSI</name>
<organism evidence="1 2">
    <name type="scientific">Rubroshorea leprosula</name>
    <dbReference type="NCBI Taxonomy" id="152421"/>
    <lineage>
        <taxon>Eukaryota</taxon>
        <taxon>Viridiplantae</taxon>
        <taxon>Streptophyta</taxon>
        <taxon>Embryophyta</taxon>
        <taxon>Tracheophyta</taxon>
        <taxon>Spermatophyta</taxon>
        <taxon>Magnoliopsida</taxon>
        <taxon>eudicotyledons</taxon>
        <taxon>Gunneridae</taxon>
        <taxon>Pentapetalae</taxon>
        <taxon>rosids</taxon>
        <taxon>malvids</taxon>
        <taxon>Malvales</taxon>
        <taxon>Dipterocarpaceae</taxon>
        <taxon>Rubroshorea</taxon>
    </lineage>
</organism>
<sequence>MAHCLLIYSVTLGAGSDQSSITRVDTAASQGWQPLLALSLSAGMTSQYMKLKLDLPLKEKMLPSCINSYYMPLWILFRTLHGLPVPCS</sequence>
<reference evidence="1 2" key="1">
    <citation type="journal article" date="2021" name="Commun. Biol.">
        <title>The genome of Shorea leprosula (Dipterocarpaceae) highlights the ecological relevance of drought in aseasonal tropical rainforests.</title>
        <authorList>
            <person name="Ng K.K.S."/>
            <person name="Kobayashi M.J."/>
            <person name="Fawcett J.A."/>
            <person name="Hatakeyama M."/>
            <person name="Paape T."/>
            <person name="Ng C.H."/>
            <person name="Ang C.C."/>
            <person name="Tnah L.H."/>
            <person name="Lee C.T."/>
            <person name="Nishiyama T."/>
            <person name="Sese J."/>
            <person name="O'Brien M.J."/>
            <person name="Copetti D."/>
            <person name="Mohd Noor M.I."/>
            <person name="Ong R.C."/>
            <person name="Putra M."/>
            <person name="Sireger I.Z."/>
            <person name="Indrioko S."/>
            <person name="Kosugi Y."/>
            <person name="Izuno A."/>
            <person name="Isagi Y."/>
            <person name="Lee S.L."/>
            <person name="Shimizu K.K."/>
        </authorList>
    </citation>
    <scope>NUCLEOTIDE SEQUENCE [LARGE SCALE GENOMIC DNA]</scope>
    <source>
        <strain evidence="1">214</strain>
    </source>
</reference>
<evidence type="ECO:0000313" key="1">
    <source>
        <dbReference type="EMBL" id="GKV29187.1"/>
    </source>
</evidence>
<proteinExistence type="predicted"/>
<dbReference type="Proteomes" id="UP001054252">
    <property type="component" value="Unassembled WGS sequence"/>
</dbReference>
<dbReference type="EMBL" id="BPVZ01000082">
    <property type="protein sequence ID" value="GKV29187.1"/>
    <property type="molecule type" value="Genomic_DNA"/>
</dbReference>
<gene>
    <name evidence="1" type="ORF">SLEP1_g38136</name>
</gene>
<evidence type="ECO:0000313" key="2">
    <source>
        <dbReference type="Proteomes" id="UP001054252"/>
    </source>
</evidence>
<protein>
    <submittedName>
        <fullName evidence="1">Uncharacterized protein</fullName>
    </submittedName>
</protein>
<comment type="caution">
    <text evidence="1">The sequence shown here is derived from an EMBL/GenBank/DDBJ whole genome shotgun (WGS) entry which is preliminary data.</text>
</comment>